<keyword evidence="6" id="KW-1185">Reference proteome</keyword>
<evidence type="ECO:0000259" key="4">
    <source>
        <dbReference type="PROSITE" id="PS50966"/>
    </source>
</evidence>
<reference evidence="5" key="2">
    <citation type="submission" date="2021-12" db="EMBL/GenBank/DDBJ databases">
        <title>Resequencing data analysis of finger millet.</title>
        <authorList>
            <person name="Hatakeyama M."/>
            <person name="Aluri S."/>
            <person name="Balachadran M.T."/>
            <person name="Sivarajan S.R."/>
            <person name="Poveda L."/>
            <person name="Shimizu-Inatsugi R."/>
            <person name="Schlapbach R."/>
            <person name="Sreeman S.M."/>
            <person name="Shimizu K.K."/>
        </authorList>
    </citation>
    <scope>NUCLEOTIDE SEQUENCE</scope>
</reference>
<dbReference type="PROSITE" id="PS50966">
    <property type="entry name" value="ZF_SWIM"/>
    <property type="match status" value="1"/>
</dbReference>
<evidence type="ECO:0000256" key="3">
    <source>
        <dbReference type="SAM" id="Phobius"/>
    </source>
</evidence>
<dbReference type="EMBL" id="BQKI01000002">
    <property type="protein sequence ID" value="GJM87806.1"/>
    <property type="molecule type" value="Genomic_DNA"/>
</dbReference>
<keyword evidence="2" id="KW-0539">Nucleus</keyword>
<proteinExistence type="inferred from homology"/>
<sequence>MLDSIAIHSTRFTELEADYIKKDVVAVFTPTIFDLVKQKIDYVSKYVISEILVGFYLTAYVVAMKEKKQRKFHIDCEFTESSLAAIHCSCCNMECDGMPCGHIFYVLNILRAEKLPKCCIDSRWTMGAKSAFPCIQKQAART</sequence>
<evidence type="ECO:0000256" key="1">
    <source>
        <dbReference type="PROSITE-ProRule" id="PRU00325"/>
    </source>
</evidence>
<gene>
    <name evidence="5" type="primary">ga03799</name>
    <name evidence="5" type="ORF">PR202_ga03799</name>
</gene>
<evidence type="ECO:0000313" key="5">
    <source>
        <dbReference type="EMBL" id="GJM87806.1"/>
    </source>
</evidence>
<reference evidence="5" key="1">
    <citation type="journal article" date="2018" name="DNA Res.">
        <title>Multiple hybrid de novo genome assembly of finger millet, an orphan allotetraploid crop.</title>
        <authorList>
            <person name="Hatakeyama M."/>
            <person name="Aluri S."/>
            <person name="Balachadran M.T."/>
            <person name="Sivarajan S.R."/>
            <person name="Patrignani A."/>
            <person name="Gruter S."/>
            <person name="Poveda L."/>
            <person name="Shimizu-Inatsugi R."/>
            <person name="Baeten J."/>
            <person name="Francoijs K.J."/>
            <person name="Nataraja K.N."/>
            <person name="Reddy Y.A.N."/>
            <person name="Phadnis S."/>
            <person name="Ravikumar R.L."/>
            <person name="Schlapbach R."/>
            <person name="Sreeman S.M."/>
            <person name="Shimizu K.K."/>
        </authorList>
    </citation>
    <scope>NUCLEOTIDE SEQUENCE</scope>
</reference>
<dbReference type="PANTHER" id="PTHR31669:SF292">
    <property type="entry name" value="OS02G0262500 PROTEIN"/>
    <property type="match status" value="1"/>
</dbReference>
<dbReference type="GO" id="GO:0008270">
    <property type="term" value="F:zinc ion binding"/>
    <property type="evidence" value="ECO:0007669"/>
    <property type="project" value="UniProtKB-UniRule"/>
</dbReference>
<comment type="similarity">
    <text evidence="2">Belongs to the FHY3/FAR1 family.</text>
</comment>
<protein>
    <recommendedName>
        <fullName evidence="2">Protein FAR1-RELATED SEQUENCE</fullName>
    </recommendedName>
</protein>
<keyword evidence="2" id="KW-0862">Zinc</keyword>
<comment type="function">
    <text evidence="2">Putative transcription activator involved in regulating light control of development.</text>
</comment>
<organism evidence="5 6">
    <name type="scientific">Eleusine coracana subsp. coracana</name>
    <dbReference type="NCBI Taxonomy" id="191504"/>
    <lineage>
        <taxon>Eukaryota</taxon>
        <taxon>Viridiplantae</taxon>
        <taxon>Streptophyta</taxon>
        <taxon>Embryophyta</taxon>
        <taxon>Tracheophyta</taxon>
        <taxon>Spermatophyta</taxon>
        <taxon>Magnoliopsida</taxon>
        <taxon>Liliopsida</taxon>
        <taxon>Poales</taxon>
        <taxon>Poaceae</taxon>
        <taxon>PACMAD clade</taxon>
        <taxon>Chloridoideae</taxon>
        <taxon>Cynodonteae</taxon>
        <taxon>Eleusininae</taxon>
        <taxon>Eleusine</taxon>
    </lineage>
</organism>
<keyword evidence="1 2" id="KW-0863">Zinc-finger</keyword>
<dbReference type="AlphaFoldDB" id="A0AAV5BPB7"/>
<evidence type="ECO:0000313" key="6">
    <source>
        <dbReference type="Proteomes" id="UP001054889"/>
    </source>
</evidence>
<name>A0AAV5BPB7_ELECO</name>
<dbReference type="InterPro" id="IPR031052">
    <property type="entry name" value="FHY3/FAR1"/>
</dbReference>
<keyword evidence="3" id="KW-0472">Membrane</keyword>
<dbReference type="GO" id="GO:0005634">
    <property type="term" value="C:nucleus"/>
    <property type="evidence" value="ECO:0007669"/>
    <property type="project" value="UniProtKB-SubCell"/>
</dbReference>
<comment type="caution">
    <text evidence="5">The sequence shown here is derived from an EMBL/GenBank/DDBJ whole genome shotgun (WGS) entry which is preliminary data.</text>
</comment>
<accession>A0AAV5BPB7</accession>
<feature type="domain" description="SWIM-type" evidence="4">
    <location>
        <begin position="72"/>
        <end position="111"/>
    </location>
</feature>
<evidence type="ECO:0000256" key="2">
    <source>
        <dbReference type="RuleBase" id="RU367018"/>
    </source>
</evidence>
<keyword evidence="3" id="KW-1133">Transmembrane helix</keyword>
<keyword evidence="2" id="KW-0479">Metal-binding</keyword>
<keyword evidence="3" id="KW-0812">Transmembrane</keyword>
<dbReference type="GO" id="GO:0006355">
    <property type="term" value="P:regulation of DNA-templated transcription"/>
    <property type="evidence" value="ECO:0007669"/>
    <property type="project" value="UniProtKB-UniRule"/>
</dbReference>
<dbReference type="Proteomes" id="UP001054889">
    <property type="component" value="Unassembled WGS sequence"/>
</dbReference>
<dbReference type="PANTHER" id="PTHR31669">
    <property type="entry name" value="PROTEIN FAR1-RELATED SEQUENCE 10-RELATED"/>
    <property type="match status" value="1"/>
</dbReference>
<comment type="subcellular location">
    <subcellularLocation>
        <location evidence="2">Nucleus</location>
    </subcellularLocation>
</comment>
<feature type="transmembrane region" description="Helical" evidence="3">
    <location>
        <begin position="43"/>
        <end position="63"/>
    </location>
</feature>
<dbReference type="InterPro" id="IPR007527">
    <property type="entry name" value="Znf_SWIM"/>
</dbReference>